<sequence>MDSWISFLLPNDEYKKLKMLYFFAEGAIILFLFLIVMTVGNRYFNVNIEVILLASIALFLFYVCGRYIVSGIEYTDVATEKTYRKAFRLIVIRTMGFVVIFLSLYIIFMNGFTSLTEGIELLGLLISVSLVWFLSSYISLKRSYKKNKELL</sequence>
<evidence type="ECO:0000313" key="3">
    <source>
        <dbReference type="Proteomes" id="UP001057753"/>
    </source>
</evidence>
<keyword evidence="1" id="KW-0812">Transmembrane</keyword>
<evidence type="ECO:0000256" key="1">
    <source>
        <dbReference type="SAM" id="Phobius"/>
    </source>
</evidence>
<reference evidence="2" key="1">
    <citation type="submission" date="2020-06" db="EMBL/GenBank/DDBJ databases">
        <title>Insight into the genomes of haloalkaliphilic bacilli from Kenyan soda lakes.</title>
        <authorList>
            <person name="Mwirichia R."/>
            <person name="Villamizar G.C."/>
            <person name="Poehlein A."/>
            <person name="Mugweru J."/>
            <person name="Kipnyargis A."/>
            <person name="Kiplimo D."/>
            <person name="Orwa P."/>
            <person name="Daniel R."/>
        </authorList>
    </citation>
    <scope>NUCLEOTIDE SEQUENCE</scope>
    <source>
        <strain evidence="2">B1096_S55</strain>
    </source>
</reference>
<feature type="transmembrane region" description="Helical" evidence="1">
    <location>
        <begin position="20"/>
        <end position="44"/>
    </location>
</feature>
<comment type="caution">
    <text evidence="2">The sequence shown here is derived from an EMBL/GenBank/DDBJ whole genome shotgun (WGS) entry which is preliminary data.</text>
</comment>
<proteinExistence type="predicted"/>
<feature type="transmembrane region" description="Helical" evidence="1">
    <location>
        <begin position="50"/>
        <end position="69"/>
    </location>
</feature>
<organism evidence="2 3">
    <name type="scientific">Salipaludibacillus agaradhaerens</name>
    <name type="common">Bacillus agaradhaerens</name>
    <dbReference type="NCBI Taxonomy" id="76935"/>
    <lineage>
        <taxon>Bacteria</taxon>
        <taxon>Bacillati</taxon>
        <taxon>Bacillota</taxon>
        <taxon>Bacilli</taxon>
        <taxon>Bacillales</taxon>
        <taxon>Bacillaceae</taxon>
    </lineage>
</organism>
<protein>
    <submittedName>
        <fullName evidence="2">DUF3278 domain-containing protein</fullName>
    </submittedName>
</protein>
<name>A0A9Q4B3U8_SALAG</name>
<feature type="transmembrane region" description="Helical" evidence="1">
    <location>
        <begin position="90"/>
        <end position="109"/>
    </location>
</feature>
<keyword evidence="3" id="KW-1185">Reference proteome</keyword>
<keyword evidence="1" id="KW-1133">Transmembrane helix</keyword>
<dbReference type="RefSeq" id="WP_257822217.1">
    <property type="nucleotide sequence ID" value="NZ_JABXYM010000001.1"/>
</dbReference>
<dbReference type="EMBL" id="JABXYM010000001">
    <property type="protein sequence ID" value="MCR6097837.1"/>
    <property type="molecule type" value="Genomic_DNA"/>
</dbReference>
<dbReference type="Proteomes" id="UP001057753">
    <property type="component" value="Unassembled WGS sequence"/>
</dbReference>
<gene>
    <name evidence="2" type="ORF">HXA33_14975</name>
</gene>
<feature type="transmembrane region" description="Helical" evidence="1">
    <location>
        <begin position="121"/>
        <end position="140"/>
    </location>
</feature>
<evidence type="ECO:0000313" key="2">
    <source>
        <dbReference type="EMBL" id="MCR6097837.1"/>
    </source>
</evidence>
<keyword evidence="1" id="KW-0472">Membrane</keyword>
<accession>A0A9Q4B3U8</accession>
<dbReference type="AlphaFoldDB" id="A0A9Q4B3U8"/>